<sequence length="207" mass="22205">MKMIQVSLLLTCMLFSKALSLNCYQCVSSSSVECSKEQVTCPDQCFAATTSVYLSGTMMSEINSKTCGVAEMCVSWSMNLGIMKVTNNAKCCKTNLCNSETIPAPSKQVPNGKRCYTCESDNCKASLNCEGDEDHCISASVQQGGNTMSAKGCVSKSLCDMSKKESVSGIGITKFQCCEGNFCNGAEIFTLSFLLMIVPLISSILFS</sequence>
<dbReference type="InterPro" id="IPR045860">
    <property type="entry name" value="Snake_toxin-like_sf"/>
</dbReference>
<dbReference type="PANTHER" id="PTHR20914:SF9">
    <property type="entry name" value="COILED, ISOFORM A"/>
    <property type="match status" value="1"/>
</dbReference>
<dbReference type="GO" id="GO:0005576">
    <property type="term" value="C:extracellular region"/>
    <property type="evidence" value="ECO:0007669"/>
    <property type="project" value="UniProtKB-SubCell"/>
</dbReference>
<feature type="domain" description="UPAR/Ly6" evidence="4">
    <location>
        <begin position="21"/>
        <end position="110"/>
    </location>
</feature>
<dbReference type="PANTHER" id="PTHR20914">
    <property type="entry name" value="LY6/PLAUR DOMAIN-CONTAINING PROTEIN 8"/>
    <property type="match status" value="1"/>
</dbReference>
<keyword evidence="2" id="KW-0964">Secreted</keyword>
<comment type="caution">
    <text evidence="5">The sequence shown here is derived from an EMBL/GenBank/DDBJ whole genome shotgun (WGS) entry which is preliminary data.</text>
</comment>
<comment type="subcellular location">
    <subcellularLocation>
        <location evidence="1">Secreted</location>
    </subcellularLocation>
</comment>
<name>A0AA88LVB4_TACVA</name>
<dbReference type="SUPFAM" id="SSF57302">
    <property type="entry name" value="Snake toxin-like"/>
    <property type="match status" value="2"/>
</dbReference>
<evidence type="ECO:0000259" key="4">
    <source>
        <dbReference type="SMART" id="SM00134"/>
    </source>
</evidence>
<evidence type="ECO:0000313" key="6">
    <source>
        <dbReference type="Proteomes" id="UP001187315"/>
    </source>
</evidence>
<dbReference type="Gene3D" id="2.10.60.10">
    <property type="entry name" value="CD59"/>
    <property type="match status" value="2"/>
</dbReference>
<proteinExistence type="predicted"/>
<keyword evidence="6" id="KW-1185">Reference proteome</keyword>
<evidence type="ECO:0000313" key="5">
    <source>
        <dbReference type="EMBL" id="KAK2824885.1"/>
    </source>
</evidence>
<feature type="signal peptide" evidence="3">
    <location>
        <begin position="1"/>
        <end position="20"/>
    </location>
</feature>
<dbReference type="AlphaFoldDB" id="A0AA88LVB4"/>
<dbReference type="InterPro" id="IPR016054">
    <property type="entry name" value="LY6_UPA_recep-like"/>
</dbReference>
<evidence type="ECO:0000256" key="3">
    <source>
        <dbReference type="SAM" id="SignalP"/>
    </source>
</evidence>
<dbReference type="Proteomes" id="UP001187315">
    <property type="component" value="Unassembled WGS sequence"/>
</dbReference>
<evidence type="ECO:0000256" key="1">
    <source>
        <dbReference type="ARBA" id="ARBA00004613"/>
    </source>
</evidence>
<feature type="chain" id="PRO_5041726400" description="UPAR/Ly6 domain-containing protein" evidence="3">
    <location>
        <begin position="21"/>
        <end position="207"/>
    </location>
</feature>
<dbReference type="EMBL" id="JAVHJS010000020">
    <property type="protein sequence ID" value="KAK2824885.1"/>
    <property type="molecule type" value="Genomic_DNA"/>
</dbReference>
<feature type="domain" description="UPAR/Ly6" evidence="4">
    <location>
        <begin position="114"/>
        <end position="192"/>
    </location>
</feature>
<protein>
    <recommendedName>
        <fullName evidence="4">UPAR/Ly6 domain-containing protein</fullName>
    </recommendedName>
</protein>
<dbReference type="SMART" id="SM00134">
    <property type="entry name" value="LU"/>
    <property type="match status" value="2"/>
</dbReference>
<evidence type="ECO:0000256" key="2">
    <source>
        <dbReference type="ARBA" id="ARBA00022525"/>
    </source>
</evidence>
<dbReference type="Pfam" id="PF00021">
    <property type="entry name" value="UPAR_LY6"/>
    <property type="match status" value="2"/>
</dbReference>
<keyword evidence="3" id="KW-0732">Signal</keyword>
<organism evidence="5 6">
    <name type="scientific">Tachysurus vachellii</name>
    <name type="common">Darkbarbel catfish</name>
    <name type="synonym">Pelteobagrus vachellii</name>
    <dbReference type="NCBI Taxonomy" id="175792"/>
    <lineage>
        <taxon>Eukaryota</taxon>
        <taxon>Metazoa</taxon>
        <taxon>Chordata</taxon>
        <taxon>Craniata</taxon>
        <taxon>Vertebrata</taxon>
        <taxon>Euteleostomi</taxon>
        <taxon>Actinopterygii</taxon>
        <taxon>Neopterygii</taxon>
        <taxon>Teleostei</taxon>
        <taxon>Ostariophysi</taxon>
        <taxon>Siluriformes</taxon>
        <taxon>Bagridae</taxon>
        <taxon>Tachysurus</taxon>
    </lineage>
</organism>
<reference evidence="5" key="1">
    <citation type="submission" date="2023-08" db="EMBL/GenBank/DDBJ databases">
        <title>Pelteobagrus vachellii genome.</title>
        <authorList>
            <person name="Liu H."/>
        </authorList>
    </citation>
    <scope>NUCLEOTIDE SEQUENCE</scope>
    <source>
        <strain evidence="5">PRFRI_2022a</strain>
        <tissue evidence="5">Muscle</tissue>
    </source>
</reference>
<accession>A0AA88LVB4</accession>
<gene>
    <name evidence="5" type="ORF">Q7C36_018812</name>
</gene>
<dbReference type="InterPro" id="IPR050918">
    <property type="entry name" value="CNF-like_PLA2_Inhibitor"/>
</dbReference>